<keyword evidence="9" id="KW-1185">Reference proteome</keyword>
<comment type="similarity">
    <text evidence="1">Belongs to the peptidase A1 family.</text>
</comment>
<proteinExistence type="inferred from homology"/>
<dbReference type="PANTHER" id="PTHR47967">
    <property type="entry name" value="OS07G0603500 PROTEIN-RELATED"/>
    <property type="match status" value="1"/>
</dbReference>
<dbReference type="GO" id="GO:0006508">
    <property type="term" value="P:proteolysis"/>
    <property type="evidence" value="ECO:0007669"/>
    <property type="project" value="UniProtKB-KW"/>
</dbReference>
<dbReference type="SUPFAM" id="SSF50630">
    <property type="entry name" value="Acid proteases"/>
    <property type="match status" value="1"/>
</dbReference>
<dbReference type="GO" id="GO:0005576">
    <property type="term" value="C:extracellular region"/>
    <property type="evidence" value="ECO:0007669"/>
    <property type="project" value="TreeGrafter"/>
</dbReference>
<dbReference type="Pfam" id="PF14541">
    <property type="entry name" value="TAXi_C"/>
    <property type="match status" value="1"/>
</dbReference>
<gene>
    <name evidence="8" type="ORF">RND81_09G016600</name>
</gene>
<keyword evidence="6" id="KW-0472">Membrane</keyword>
<evidence type="ECO:0000256" key="6">
    <source>
        <dbReference type="SAM" id="Phobius"/>
    </source>
</evidence>
<evidence type="ECO:0000256" key="2">
    <source>
        <dbReference type="ARBA" id="ARBA00022670"/>
    </source>
</evidence>
<dbReference type="Proteomes" id="UP001443914">
    <property type="component" value="Unassembled WGS sequence"/>
</dbReference>
<evidence type="ECO:0000259" key="7">
    <source>
        <dbReference type="PROSITE" id="PS51767"/>
    </source>
</evidence>
<evidence type="ECO:0000313" key="9">
    <source>
        <dbReference type="Proteomes" id="UP001443914"/>
    </source>
</evidence>
<evidence type="ECO:0000313" key="8">
    <source>
        <dbReference type="EMBL" id="KAK9688860.1"/>
    </source>
</evidence>
<dbReference type="InterPro" id="IPR032799">
    <property type="entry name" value="TAXi_C"/>
</dbReference>
<dbReference type="CDD" id="cd05476">
    <property type="entry name" value="pepsin_A_like_plant"/>
    <property type="match status" value="1"/>
</dbReference>
<dbReference type="InterPro" id="IPR033121">
    <property type="entry name" value="PEPTIDASE_A1"/>
</dbReference>
<evidence type="ECO:0000256" key="1">
    <source>
        <dbReference type="ARBA" id="ARBA00007447"/>
    </source>
</evidence>
<keyword evidence="6" id="KW-1133">Transmembrane helix</keyword>
<dbReference type="EMBL" id="JBDFQZ010000009">
    <property type="protein sequence ID" value="KAK9688860.1"/>
    <property type="molecule type" value="Genomic_DNA"/>
</dbReference>
<dbReference type="InterPro" id="IPR034161">
    <property type="entry name" value="Pepsin-like_plant"/>
</dbReference>
<keyword evidence="3" id="KW-0064">Aspartyl protease</keyword>
<dbReference type="PROSITE" id="PS51767">
    <property type="entry name" value="PEPTIDASE_A1"/>
    <property type="match status" value="1"/>
</dbReference>
<sequence length="477" mass="53645">MSKNHTEKMTKILFSLLIALIICFISLLVHNINSKRHEGLHSKSSEGLTISLVPPHSPESPAYPGNLTMSEKINKLIIQSTDYANALNSNSPTTETAQNVVGVNLGGLSGYVYAAKIGIGTFDEDPQYKTYYLALDTGSTLTWLHCEDCQKDRNTCFPQVDPKFQRSSSTSYNPLMEDSHMCTYASAYSNANNLCHYKIKYVDGAKSSGQVAFENFTFESENKVRMVFGCGFNQRDFLVRPNEQEKAAGILGLGRGKLALHEQYFGDNESRFSYCFQDLLNRGGPPQYPTYLHFNKDIHDDLSTFQETPFQVVPRDPLYYVTLTNITINDTPVTMVPLDRVILDSGSSISFLSQRVYMSLEETLRSWLNSKGRAPKLSDANGQGGPTFCFIKNSTQGYEILPTLHFILEGGGDFEIKPEQGFVVWKDPKGEEHFCLMIEPHESLSIIGAFQQVNHKLIYDTHENKLLFKNEDCAKYP</sequence>
<feature type="transmembrane region" description="Helical" evidence="6">
    <location>
        <begin position="12"/>
        <end position="32"/>
    </location>
</feature>
<dbReference type="PANTHER" id="PTHR47967:SF23">
    <property type="entry name" value="OS04G0448300 PROTEIN"/>
    <property type="match status" value="1"/>
</dbReference>
<organism evidence="8 9">
    <name type="scientific">Saponaria officinalis</name>
    <name type="common">Common soapwort</name>
    <name type="synonym">Lychnis saponaria</name>
    <dbReference type="NCBI Taxonomy" id="3572"/>
    <lineage>
        <taxon>Eukaryota</taxon>
        <taxon>Viridiplantae</taxon>
        <taxon>Streptophyta</taxon>
        <taxon>Embryophyta</taxon>
        <taxon>Tracheophyta</taxon>
        <taxon>Spermatophyta</taxon>
        <taxon>Magnoliopsida</taxon>
        <taxon>eudicotyledons</taxon>
        <taxon>Gunneridae</taxon>
        <taxon>Pentapetalae</taxon>
        <taxon>Caryophyllales</taxon>
        <taxon>Caryophyllaceae</taxon>
        <taxon>Caryophylleae</taxon>
        <taxon>Saponaria</taxon>
    </lineage>
</organism>
<evidence type="ECO:0000256" key="3">
    <source>
        <dbReference type="ARBA" id="ARBA00022750"/>
    </source>
</evidence>
<accession>A0AAW1IHG8</accession>
<dbReference type="InterPro" id="IPR032861">
    <property type="entry name" value="TAXi_N"/>
</dbReference>
<name>A0AAW1IHG8_SAPOF</name>
<reference evidence="8" key="1">
    <citation type="submission" date="2024-03" db="EMBL/GenBank/DDBJ databases">
        <title>WGS assembly of Saponaria officinalis var. Norfolk2.</title>
        <authorList>
            <person name="Jenkins J."/>
            <person name="Shu S."/>
            <person name="Grimwood J."/>
            <person name="Barry K."/>
            <person name="Goodstein D."/>
            <person name="Schmutz J."/>
            <person name="Leebens-Mack J."/>
            <person name="Osbourn A."/>
        </authorList>
    </citation>
    <scope>NUCLEOTIDE SEQUENCE [LARGE SCALE GENOMIC DNA]</scope>
    <source>
        <strain evidence="8">JIC</strain>
    </source>
</reference>
<evidence type="ECO:0000256" key="4">
    <source>
        <dbReference type="ARBA" id="ARBA00022801"/>
    </source>
</evidence>
<dbReference type="AlphaFoldDB" id="A0AAW1IHG8"/>
<keyword evidence="5" id="KW-0325">Glycoprotein</keyword>
<dbReference type="GO" id="GO:0004190">
    <property type="term" value="F:aspartic-type endopeptidase activity"/>
    <property type="evidence" value="ECO:0007669"/>
    <property type="project" value="UniProtKB-KW"/>
</dbReference>
<comment type="caution">
    <text evidence="8">The sequence shown here is derived from an EMBL/GenBank/DDBJ whole genome shotgun (WGS) entry which is preliminary data.</text>
</comment>
<keyword evidence="6" id="KW-0812">Transmembrane</keyword>
<evidence type="ECO:0000256" key="5">
    <source>
        <dbReference type="ARBA" id="ARBA00023180"/>
    </source>
</evidence>
<keyword evidence="4" id="KW-0378">Hydrolase</keyword>
<dbReference type="Gene3D" id="2.40.70.10">
    <property type="entry name" value="Acid Proteases"/>
    <property type="match status" value="2"/>
</dbReference>
<dbReference type="InterPro" id="IPR021109">
    <property type="entry name" value="Peptidase_aspartic_dom_sf"/>
</dbReference>
<keyword evidence="2" id="KW-0645">Protease</keyword>
<dbReference type="InterPro" id="IPR051708">
    <property type="entry name" value="Plant_Aspart_Prot_A1"/>
</dbReference>
<protein>
    <recommendedName>
        <fullName evidence="7">Peptidase A1 domain-containing protein</fullName>
    </recommendedName>
</protein>
<dbReference type="Pfam" id="PF14543">
    <property type="entry name" value="TAXi_N"/>
    <property type="match status" value="1"/>
</dbReference>
<feature type="domain" description="Peptidase A1" evidence="7">
    <location>
        <begin position="113"/>
        <end position="469"/>
    </location>
</feature>